<evidence type="ECO:0000256" key="2">
    <source>
        <dbReference type="ARBA" id="ARBA00004141"/>
    </source>
</evidence>
<comment type="similarity">
    <text evidence="3 7">Belongs to the PRA1 family.</text>
</comment>
<proteinExistence type="inferred from homology"/>
<evidence type="ECO:0000256" key="5">
    <source>
        <dbReference type="ARBA" id="ARBA00022989"/>
    </source>
</evidence>
<protein>
    <recommendedName>
        <fullName evidence="7">PRA1 family protein</fullName>
    </recommendedName>
</protein>
<keyword evidence="5 7" id="KW-1133">Transmembrane helix</keyword>
<reference evidence="8 9" key="1">
    <citation type="journal article" date="2024" name="Nat. Commun.">
        <title>Phylogenomics reveals the evolutionary origins of lichenization in chlorophyte algae.</title>
        <authorList>
            <person name="Puginier C."/>
            <person name="Libourel C."/>
            <person name="Otte J."/>
            <person name="Skaloud P."/>
            <person name="Haon M."/>
            <person name="Grisel S."/>
            <person name="Petersen M."/>
            <person name="Berrin J.G."/>
            <person name="Delaux P.M."/>
            <person name="Dal Grande F."/>
            <person name="Keller J."/>
        </authorList>
    </citation>
    <scope>NUCLEOTIDE SEQUENCE [LARGE SCALE GENOMIC DNA]</scope>
    <source>
        <strain evidence="8 9">SAG 2043</strain>
    </source>
</reference>
<gene>
    <name evidence="8" type="ORF">WJX72_009473</name>
</gene>
<evidence type="ECO:0000256" key="7">
    <source>
        <dbReference type="RuleBase" id="RU363107"/>
    </source>
</evidence>
<evidence type="ECO:0000256" key="3">
    <source>
        <dbReference type="ARBA" id="ARBA00006483"/>
    </source>
</evidence>
<dbReference type="AlphaFoldDB" id="A0AAW1PQ40"/>
<dbReference type="GO" id="GO:0005794">
    <property type="term" value="C:Golgi apparatus"/>
    <property type="evidence" value="ECO:0007669"/>
    <property type="project" value="TreeGrafter"/>
</dbReference>
<accession>A0AAW1PQ40</accession>
<dbReference type="PANTHER" id="PTHR19317">
    <property type="entry name" value="PRENYLATED RAB ACCEPTOR 1-RELATED"/>
    <property type="match status" value="1"/>
</dbReference>
<name>A0AAW1PQ40_9CHLO</name>
<keyword evidence="9" id="KW-1185">Reference proteome</keyword>
<dbReference type="PANTHER" id="PTHR19317:SF0">
    <property type="entry name" value="PRENYLATED RAB ACCEPTOR PROTEIN 1"/>
    <property type="match status" value="1"/>
</dbReference>
<sequence>MAGEPQAVASPNPVMAAAGRFKEVAGGIFKERKPWSELADRTAFSRPANFAEATTRLRKNSNYFRINYLIFILLTTLVCMVLHPNSLIVLACLAMAWVYLFVVRKDPVILGGRTFSEREKFIGISAVSVIVIFFLTSVGTVLFTALGISTGVIALHGAMRVPDDLFTDEAEAQQGFFGFLSAPAAPTGAANV</sequence>
<dbReference type="InterPro" id="IPR004895">
    <property type="entry name" value="Prenylated_rab_accept_PRA1"/>
</dbReference>
<comment type="caution">
    <text evidence="8">The sequence shown here is derived from an EMBL/GenBank/DDBJ whole genome shotgun (WGS) entry which is preliminary data.</text>
</comment>
<organism evidence="8 9">
    <name type="scientific">[Myrmecia] bisecta</name>
    <dbReference type="NCBI Taxonomy" id="41462"/>
    <lineage>
        <taxon>Eukaryota</taxon>
        <taxon>Viridiplantae</taxon>
        <taxon>Chlorophyta</taxon>
        <taxon>core chlorophytes</taxon>
        <taxon>Trebouxiophyceae</taxon>
        <taxon>Trebouxiales</taxon>
        <taxon>Trebouxiaceae</taxon>
        <taxon>Myrmecia</taxon>
    </lineage>
</organism>
<evidence type="ECO:0000256" key="4">
    <source>
        <dbReference type="ARBA" id="ARBA00022692"/>
    </source>
</evidence>
<feature type="transmembrane region" description="Helical" evidence="7">
    <location>
        <begin position="68"/>
        <end position="101"/>
    </location>
</feature>
<evidence type="ECO:0000313" key="9">
    <source>
        <dbReference type="Proteomes" id="UP001489004"/>
    </source>
</evidence>
<keyword evidence="4 7" id="KW-0812">Transmembrane</keyword>
<evidence type="ECO:0000256" key="6">
    <source>
        <dbReference type="ARBA" id="ARBA00023136"/>
    </source>
</evidence>
<evidence type="ECO:0000256" key="1">
    <source>
        <dbReference type="ARBA" id="ARBA00002501"/>
    </source>
</evidence>
<dbReference type="EMBL" id="JALJOR010000006">
    <property type="protein sequence ID" value="KAK9815786.1"/>
    <property type="molecule type" value="Genomic_DNA"/>
</dbReference>
<comment type="function">
    <text evidence="1 7">May be involved in both secretory and endocytic intracellular trafficking in the endosomal/prevacuolar compartments.</text>
</comment>
<keyword evidence="7" id="KW-0813">Transport</keyword>
<dbReference type="Pfam" id="PF03208">
    <property type="entry name" value="PRA1"/>
    <property type="match status" value="1"/>
</dbReference>
<evidence type="ECO:0000313" key="8">
    <source>
        <dbReference type="EMBL" id="KAK9815786.1"/>
    </source>
</evidence>
<dbReference type="Proteomes" id="UP001489004">
    <property type="component" value="Unassembled WGS sequence"/>
</dbReference>
<dbReference type="GO" id="GO:0016192">
    <property type="term" value="P:vesicle-mediated transport"/>
    <property type="evidence" value="ECO:0007669"/>
    <property type="project" value="UniProtKB-ARBA"/>
</dbReference>
<dbReference type="GO" id="GO:0016020">
    <property type="term" value="C:membrane"/>
    <property type="evidence" value="ECO:0007669"/>
    <property type="project" value="UniProtKB-SubCell"/>
</dbReference>
<keyword evidence="6 7" id="KW-0472">Membrane</keyword>
<dbReference type="GO" id="GO:0005783">
    <property type="term" value="C:endoplasmic reticulum"/>
    <property type="evidence" value="ECO:0007669"/>
    <property type="project" value="UniProtKB-ARBA"/>
</dbReference>
<feature type="transmembrane region" description="Helical" evidence="7">
    <location>
        <begin position="121"/>
        <end position="146"/>
    </location>
</feature>
<comment type="subcellular location">
    <subcellularLocation>
        <location evidence="2 7">Membrane</location>
        <topology evidence="2 7">Multi-pass membrane protein</topology>
    </subcellularLocation>
</comment>